<accession>X0XYR7</accession>
<dbReference type="InterPro" id="IPR002716">
    <property type="entry name" value="PIN_dom"/>
</dbReference>
<protein>
    <recommendedName>
        <fullName evidence="1">PIN domain-containing protein</fullName>
    </recommendedName>
</protein>
<feature type="domain" description="PIN" evidence="1">
    <location>
        <begin position="1"/>
        <end position="113"/>
    </location>
</feature>
<dbReference type="Pfam" id="PF13470">
    <property type="entry name" value="PIN_3"/>
    <property type="match status" value="1"/>
</dbReference>
<reference evidence="2" key="1">
    <citation type="journal article" date="2014" name="Front. Microbiol.">
        <title>High frequency of phylogenetically diverse reductive dehalogenase-homologous genes in deep subseafloor sedimentary metagenomes.</title>
        <authorList>
            <person name="Kawai M."/>
            <person name="Futagami T."/>
            <person name="Toyoda A."/>
            <person name="Takaki Y."/>
            <person name="Nishi S."/>
            <person name="Hori S."/>
            <person name="Arai W."/>
            <person name="Tsubouchi T."/>
            <person name="Morono Y."/>
            <person name="Uchiyama I."/>
            <person name="Ito T."/>
            <person name="Fujiyama A."/>
            <person name="Inagaki F."/>
            <person name="Takami H."/>
        </authorList>
    </citation>
    <scope>NUCLEOTIDE SEQUENCE</scope>
    <source>
        <strain evidence="2">Expedition CK06-06</strain>
    </source>
</reference>
<gene>
    <name evidence="2" type="ORF">S01H1_64440</name>
</gene>
<evidence type="ECO:0000259" key="1">
    <source>
        <dbReference type="SMART" id="SM00670"/>
    </source>
</evidence>
<feature type="non-terminal residue" evidence="2">
    <location>
        <position position="132"/>
    </location>
</feature>
<dbReference type="AlphaFoldDB" id="X0XYR7"/>
<dbReference type="PANTHER" id="PTHR34610">
    <property type="entry name" value="SSL7007 PROTEIN"/>
    <property type="match status" value="1"/>
</dbReference>
<dbReference type="PANTHER" id="PTHR34610:SF3">
    <property type="entry name" value="SSL7007 PROTEIN"/>
    <property type="match status" value="1"/>
</dbReference>
<dbReference type="SUPFAM" id="SSF88723">
    <property type="entry name" value="PIN domain-like"/>
    <property type="match status" value="1"/>
</dbReference>
<comment type="caution">
    <text evidence="2">The sequence shown here is derived from an EMBL/GenBank/DDBJ whole genome shotgun (WGS) entry which is preliminary data.</text>
</comment>
<dbReference type="InterPro" id="IPR002850">
    <property type="entry name" value="PIN_toxin-like"/>
</dbReference>
<name>X0XYR7_9ZZZZ</name>
<dbReference type="InterPro" id="IPR029060">
    <property type="entry name" value="PIN-like_dom_sf"/>
</dbReference>
<dbReference type="NCBIfam" id="TIGR00305">
    <property type="entry name" value="putative toxin-antitoxin system toxin component, PIN family"/>
    <property type="match status" value="1"/>
</dbReference>
<evidence type="ECO:0000313" key="2">
    <source>
        <dbReference type="EMBL" id="GAG41738.1"/>
    </source>
</evidence>
<dbReference type="EMBL" id="BARS01042474">
    <property type="protein sequence ID" value="GAG41738.1"/>
    <property type="molecule type" value="Genomic_DNA"/>
</dbReference>
<proteinExistence type="predicted"/>
<organism evidence="2">
    <name type="scientific">marine sediment metagenome</name>
    <dbReference type="NCBI Taxonomy" id="412755"/>
    <lineage>
        <taxon>unclassified sequences</taxon>
        <taxon>metagenomes</taxon>
        <taxon>ecological metagenomes</taxon>
    </lineage>
</organism>
<sequence>MKIVLDTNVLVSGLLSPFGPPGEIVRMAAAKSLQWCYDARIVSEYRSVLKRAKFKLDQDNVAILLDQIEACGELVVAEPLEKELLDKGDEPFIEVAIASEAEYLVTGNIKHYPVKQRNKVRVITPSEFLMEY</sequence>
<dbReference type="SMART" id="SM00670">
    <property type="entry name" value="PINc"/>
    <property type="match status" value="1"/>
</dbReference>